<proteinExistence type="predicted"/>
<sequence length="620" mass="65601">MILPPKLRDDPIKCTTKELGTFARETCLALRLLQCKRGEPPFQSNWEKFIGPQAGEDAHILCMAAKAVGKSEKAAADAGAAGALVREEKAAAEAVCQVFTNALEVLPSMPVACACNAETIHRGQPPAAMYSLISRLNHSCRANTAYHFKAGGAVVVRAVVDIDPDEELCISYLDPLQPLSRRQEDLQQRFCFTCSCERCTLEQQMLASTGLQDGTPAHAPTWFLSAIAPNAVGTEVDSCLTRLTRQAEEEFVRQGNATAAWTALEAGILQAVEEGAHPYHYRCLALYACLVSAYRVSAKLGAGRVALLRAAMYTLLQAGAAEAVLAVGEYGAMPQAAGDWSEAGGLLCEVLAAELADLKHTPAQSTPPASVSSQGPVRGSAQDQNPSSTQRSSGRAGPLVDALVRQRANDGTAGQRRGASEGNESLGEAARMSGEEDSRPSKRSRVTGTPSEPATVYWPDVLQAASGQTESRRTSPRKSVPEPPAEFAAGVCAAWAALSATCKPPMESADRSHGNMAGGDPEQDEASDAPQRSSREGGGFEAASHWEGDISDLRTLAGPAGFLSCSQPPPSNAELREALQKELNGSVDVEENVRRLEHIGIGAILCMAHATSLLRDCLTA</sequence>
<dbReference type="PANTHER" id="PTHR12197">
    <property type="entry name" value="HISTONE-LYSINE N-METHYLTRANSFERASE SMYD"/>
    <property type="match status" value="1"/>
</dbReference>
<keyword evidence="4" id="KW-1185">Reference proteome</keyword>
<accession>I0Z023</accession>
<dbReference type="Proteomes" id="UP000007264">
    <property type="component" value="Unassembled WGS sequence"/>
</dbReference>
<evidence type="ECO:0000313" key="3">
    <source>
        <dbReference type="EMBL" id="EIE23992.1"/>
    </source>
</evidence>
<dbReference type="KEGG" id="csl:COCSUDRAFT_62519"/>
<dbReference type="OrthoDB" id="265717at2759"/>
<protein>
    <recommendedName>
        <fullName evidence="2">SET domain-containing protein</fullName>
    </recommendedName>
</protein>
<evidence type="ECO:0000256" key="1">
    <source>
        <dbReference type="SAM" id="MobiDB-lite"/>
    </source>
</evidence>
<evidence type="ECO:0000259" key="2">
    <source>
        <dbReference type="PROSITE" id="PS50280"/>
    </source>
</evidence>
<dbReference type="SUPFAM" id="SSF82199">
    <property type="entry name" value="SET domain"/>
    <property type="match status" value="1"/>
</dbReference>
<dbReference type="InterPro" id="IPR046341">
    <property type="entry name" value="SET_dom_sf"/>
</dbReference>
<comment type="caution">
    <text evidence="3">The sequence shown here is derived from an EMBL/GenBank/DDBJ whole genome shotgun (WGS) entry which is preliminary data.</text>
</comment>
<dbReference type="InterPro" id="IPR001214">
    <property type="entry name" value="SET_dom"/>
</dbReference>
<dbReference type="EMBL" id="AGSI01000006">
    <property type="protein sequence ID" value="EIE23992.1"/>
    <property type="molecule type" value="Genomic_DNA"/>
</dbReference>
<dbReference type="RefSeq" id="XP_005648536.1">
    <property type="nucleotide sequence ID" value="XM_005648479.1"/>
</dbReference>
<reference evidence="3 4" key="1">
    <citation type="journal article" date="2012" name="Genome Biol.">
        <title>The genome of the polar eukaryotic microalga coccomyxa subellipsoidea reveals traits of cold adaptation.</title>
        <authorList>
            <person name="Blanc G."/>
            <person name="Agarkova I."/>
            <person name="Grimwood J."/>
            <person name="Kuo A."/>
            <person name="Brueggeman A."/>
            <person name="Dunigan D."/>
            <person name="Gurnon J."/>
            <person name="Ladunga I."/>
            <person name="Lindquist E."/>
            <person name="Lucas S."/>
            <person name="Pangilinan J."/>
            <person name="Proschold T."/>
            <person name="Salamov A."/>
            <person name="Schmutz J."/>
            <person name="Weeks D."/>
            <person name="Yamada T."/>
            <person name="Claverie J.M."/>
            <person name="Grigoriev I."/>
            <person name="Van Etten J."/>
            <person name="Lomsadze A."/>
            <person name="Borodovsky M."/>
        </authorList>
    </citation>
    <scope>NUCLEOTIDE SEQUENCE [LARGE SCALE GENOMIC DNA]</scope>
    <source>
        <strain evidence="3 4">C-169</strain>
    </source>
</reference>
<name>I0Z023_COCSC</name>
<dbReference type="GeneID" id="17041990"/>
<dbReference type="AlphaFoldDB" id="I0Z023"/>
<dbReference type="Gene3D" id="1.25.40.10">
    <property type="entry name" value="Tetratricopeptide repeat domain"/>
    <property type="match status" value="1"/>
</dbReference>
<dbReference type="InterPro" id="IPR011990">
    <property type="entry name" value="TPR-like_helical_dom_sf"/>
</dbReference>
<dbReference type="PANTHER" id="PTHR12197:SF292">
    <property type="entry name" value="SET DOMAIN-CONTAINING PROTEIN"/>
    <property type="match status" value="1"/>
</dbReference>
<organism evidence="3 4">
    <name type="scientific">Coccomyxa subellipsoidea (strain C-169)</name>
    <name type="common">Green microalga</name>
    <dbReference type="NCBI Taxonomy" id="574566"/>
    <lineage>
        <taxon>Eukaryota</taxon>
        <taxon>Viridiplantae</taxon>
        <taxon>Chlorophyta</taxon>
        <taxon>core chlorophytes</taxon>
        <taxon>Trebouxiophyceae</taxon>
        <taxon>Trebouxiophyceae incertae sedis</taxon>
        <taxon>Coccomyxaceae</taxon>
        <taxon>Coccomyxa</taxon>
        <taxon>Coccomyxa subellipsoidea</taxon>
    </lineage>
</organism>
<dbReference type="InterPro" id="IPR050869">
    <property type="entry name" value="H3K4_H4K5_MeTrfase"/>
</dbReference>
<feature type="region of interest" description="Disordered" evidence="1">
    <location>
        <begin position="504"/>
        <end position="547"/>
    </location>
</feature>
<evidence type="ECO:0000313" key="4">
    <source>
        <dbReference type="Proteomes" id="UP000007264"/>
    </source>
</evidence>
<dbReference type="CDD" id="cd20071">
    <property type="entry name" value="SET_SMYD"/>
    <property type="match status" value="1"/>
</dbReference>
<feature type="region of interest" description="Disordered" evidence="1">
    <location>
        <begin position="361"/>
        <end position="484"/>
    </location>
</feature>
<dbReference type="eggNOG" id="KOG2084">
    <property type="taxonomic scope" value="Eukaryota"/>
</dbReference>
<dbReference type="Pfam" id="PF00856">
    <property type="entry name" value="SET"/>
    <property type="match status" value="1"/>
</dbReference>
<gene>
    <name evidence="3" type="ORF">COCSUDRAFT_62519</name>
</gene>
<dbReference type="Gene3D" id="2.170.270.10">
    <property type="entry name" value="SET domain"/>
    <property type="match status" value="1"/>
</dbReference>
<dbReference type="PROSITE" id="PS50280">
    <property type="entry name" value="SET"/>
    <property type="match status" value="1"/>
</dbReference>
<feature type="compositionally biased region" description="Polar residues" evidence="1">
    <location>
        <begin position="362"/>
        <end position="393"/>
    </location>
</feature>
<feature type="domain" description="SET" evidence="2">
    <location>
        <begin position="40"/>
        <end position="173"/>
    </location>
</feature>